<feature type="region of interest" description="Disordered" evidence="1">
    <location>
        <begin position="44"/>
        <end position="71"/>
    </location>
</feature>
<feature type="region of interest" description="Disordered" evidence="1">
    <location>
        <begin position="78"/>
        <end position="97"/>
    </location>
</feature>
<proteinExistence type="predicted"/>
<keyword evidence="3" id="KW-1185">Reference proteome</keyword>
<evidence type="ECO:0000313" key="2">
    <source>
        <dbReference type="EMBL" id="KZP16120.1"/>
    </source>
</evidence>
<protein>
    <submittedName>
        <fullName evidence="2">Uncharacterized protein</fullName>
    </submittedName>
</protein>
<dbReference type="AlphaFoldDB" id="A0A166EUH8"/>
<dbReference type="EMBL" id="KV417597">
    <property type="protein sequence ID" value="KZP16120.1"/>
    <property type="molecule type" value="Genomic_DNA"/>
</dbReference>
<gene>
    <name evidence="2" type="ORF">FIBSPDRAFT_1047741</name>
</gene>
<accession>A0A166EUH8</accession>
<evidence type="ECO:0000256" key="1">
    <source>
        <dbReference type="SAM" id="MobiDB-lite"/>
    </source>
</evidence>
<sequence>MASTFESSLKHLSWIHLVPPASPPPLRHQAHTGRLKMTRIVGSRSESIPSAGGFASVTEKASTGKAGREIPRWSWEGVEAVGVDEDAGAESTPRRDG</sequence>
<name>A0A166EUH8_9AGAM</name>
<dbReference type="Proteomes" id="UP000076532">
    <property type="component" value="Unassembled WGS sequence"/>
</dbReference>
<evidence type="ECO:0000313" key="3">
    <source>
        <dbReference type="Proteomes" id="UP000076532"/>
    </source>
</evidence>
<organism evidence="2 3">
    <name type="scientific">Athelia psychrophila</name>
    <dbReference type="NCBI Taxonomy" id="1759441"/>
    <lineage>
        <taxon>Eukaryota</taxon>
        <taxon>Fungi</taxon>
        <taxon>Dikarya</taxon>
        <taxon>Basidiomycota</taxon>
        <taxon>Agaricomycotina</taxon>
        <taxon>Agaricomycetes</taxon>
        <taxon>Agaricomycetidae</taxon>
        <taxon>Atheliales</taxon>
        <taxon>Atheliaceae</taxon>
        <taxon>Athelia</taxon>
    </lineage>
</organism>
<reference evidence="2 3" key="1">
    <citation type="journal article" date="2016" name="Mol. Biol. Evol.">
        <title>Comparative Genomics of Early-Diverging Mushroom-Forming Fungi Provides Insights into the Origins of Lignocellulose Decay Capabilities.</title>
        <authorList>
            <person name="Nagy L.G."/>
            <person name="Riley R."/>
            <person name="Tritt A."/>
            <person name="Adam C."/>
            <person name="Daum C."/>
            <person name="Floudas D."/>
            <person name="Sun H."/>
            <person name="Yadav J.S."/>
            <person name="Pangilinan J."/>
            <person name="Larsson K.H."/>
            <person name="Matsuura K."/>
            <person name="Barry K."/>
            <person name="Labutti K."/>
            <person name="Kuo R."/>
            <person name="Ohm R.A."/>
            <person name="Bhattacharya S.S."/>
            <person name="Shirouzu T."/>
            <person name="Yoshinaga Y."/>
            <person name="Martin F.M."/>
            <person name="Grigoriev I.V."/>
            <person name="Hibbett D.S."/>
        </authorList>
    </citation>
    <scope>NUCLEOTIDE SEQUENCE [LARGE SCALE GENOMIC DNA]</scope>
    <source>
        <strain evidence="2 3">CBS 109695</strain>
    </source>
</reference>